<dbReference type="EMBL" id="JAGPYM010000033">
    <property type="protein sequence ID" value="KAH6876721.1"/>
    <property type="molecule type" value="Genomic_DNA"/>
</dbReference>
<name>A0A9P9AK33_9HYPO</name>
<accession>A0A9P9AK33</accession>
<feature type="signal peptide" evidence="2">
    <location>
        <begin position="1"/>
        <end position="17"/>
    </location>
</feature>
<protein>
    <submittedName>
        <fullName evidence="3">Uncharacterized protein</fullName>
    </submittedName>
</protein>
<feature type="compositionally biased region" description="Basic and acidic residues" evidence="1">
    <location>
        <begin position="48"/>
        <end position="81"/>
    </location>
</feature>
<proteinExistence type="predicted"/>
<keyword evidence="4" id="KW-1185">Reference proteome</keyword>
<feature type="chain" id="PRO_5040258416" evidence="2">
    <location>
        <begin position="18"/>
        <end position="119"/>
    </location>
</feature>
<evidence type="ECO:0000256" key="1">
    <source>
        <dbReference type="SAM" id="MobiDB-lite"/>
    </source>
</evidence>
<dbReference type="AlphaFoldDB" id="A0A9P9AK33"/>
<gene>
    <name evidence="3" type="ORF">B0T10DRAFT_465054</name>
</gene>
<feature type="region of interest" description="Disordered" evidence="1">
    <location>
        <begin position="18"/>
        <end position="119"/>
    </location>
</feature>
<evidence type="ECO:0000313" key="3">
    <source>
        <dbReference type="EMBL" id="KAH6876721.1"/>
    </source>
</evidence>
<comment type="caution">
    <text evidence="3">The sequence shown here is derived from an EMBL/GenBank/DDBJ whole genome shotgun (WGS) entry which is preliminary data.</text>
</comment>
<dbReference type="Proteomes" id="UP000777438">
    <property type="component" value="Unassembled WGS sequence"/>
</dbReference>
<evidence type="ECO:0000256" key="2">
    <source>
        <dbReference type="SAM" id="SignalP"/>
    </source>
</evidence>
<evidence type="ECO:0000313" key="4">
    <source>
        <dbReference type="Proteomes" id="UP000777438"/>
    </source>
</evidence>
<organism evidence="3 4">
    <name type="scientific">Thelonectria olida</name>
    <dbReference type="NCBI Taxonomy" id="1576542"/>
    <lineage>
        <taxon>Eukaryota</taxon>
        <taxon>Fungi</taxon>
        <taxon>Dikarya</taxon>
        <taxon>Ascomycota</taxon>
        <taxon>Pezizomycotina</taxon>
        <taxon>Sordariomycetes</taxon>
        <taxon>Hypocreomycetidae</taxon>
        <taxon>Hypocreales</taxon>
        <taxon>Nectriaceae</taxon>
        <taxon>Thelonectria</taxon>
    </lineage>
</organism>
<keyword evidence="2" id="KW-0732">Signal</keyword>
<reference evidence="3 4" key="1">
    <citation type="journal article" date="2021" name="Nat. Commun.">
        <title>Genetic determinants of endophytism in the Arabidopsis root mycobiome.</title>
        <authorList>
            <person name="Mesny F."/>
            <person name="Miyauchi S."/>
            <person name="Thiergart T."/>
            <person name="Pickel B."/>
            <person name="Atanasova L."/>
            <person name="Karlsson M."/>
            <person name="Huettel B."/>
            <person name="Barry K.W."/>
            <person name="Haridas S."/>
            <person name="Chen C."/>
            <person name="Bauer D."/>
            <person name="Andreopoulos W."/>
            <person name="Pangilinan J."/>
            <person name="LaButti K."/>
            <person name="Riley R."/>
            <person name="Lipzen A."/>
            <person name="Clum A."/>
            <person name="Drula E."/>
            <person name="Henrissat B."/>
            <person name="Kohler A."/>
            <person name="Grigoriev I.V."/>
            <person name="Martin F.M."/>
            <person name="Hacquard S."/>
        </authorList>
    </citation>
    <scope>NUCLEOTIDE SEQUENCE [LARGE SCALE GENOMIC DNA]</scope>
    <source>
        <strain evidence="3 4">MPI-CAGE-CH-0241</strain>
    </source>
</reference>
<sequence>MKLSVAALLTAVSAIIAAPTAESNSDSYKAPAKRQDYNPSRGVYPDYDPTKRDPSYYSGDRGDKKKRDYENGDNKEEEKKRYNGGGRGGRGGGKRGRGGGRGGGRGRGGDRGRGRGHGN</sequence>